<gene>
    <name evidence="1" type="ORF">H8707_11055</name>
</gene>
<organism evidence="1 2">
    <name type="scientific">Paratissierella segnis</name>
    <dbReference type="NCBI Taxonomy" id="2763679"/>
    <lineage>
        <taxon>Bacteria</taxon>
        <taxon>Bacillati</taxon>
        <taxon>Bacillota</taxon>
        <taxon>Tissierellia</taxon>
        <taxon>Tissierellales</taxon>
        <taxon>Tissierellaceae</taxon>
        <taxon>Paratissierella</taxon>
    </lineage>
</organism>
<protein>
    <submittedName>
        <fullName evidence="1">Uncharacterized protein</fullName>
    </submittedName>
</protein>
<accession>A0A926EUI6</accession>
<sequence>MDTPILLFLFILLSKNNEIQNVDAPLHKIKNYVNNMEIDYKYTREKIKIANKLRPYVPNDYIKTYDKSLIVTEKLIKIVEVLDYINTLEIVEVEPMDLPPIEKLQHIVNIVQEEAKNSKVENLGMILDLLVNMDNYKKVFNILTATMKDKKSLNDPNTLIKLTDTFMEGKSDKDKEKIKEMAKMLELFTMLDIPSDSKSKPNES</sequence>
<proteinExistence type="predicted"/>
<evidence type="ECO:0000313" key="2">
    <source>
        <dbReference type="Proteomes" id="UP000601171"/>
    </source>
</evidence>
<dbReference type="EMBL" id="JACRTG010000026">
    <property type="protein sequence ID" value="MBC8588755.1"/>
    <property type="molecule type" value="Genomic_DNA"/>
</dbReference>
<reference evidence="1" key="1">
    <citation type="submission" date="2020-08" db="EMBL/GenBank/DDBJ databases">
        <title>Genome public.</title>
        <authorList>
            <person name="Liu C."/>
            <person name="Sun Q."/>
        </authorList>
    </citation>
    <scope>NUCLEOTIDE SEQUENCE</scope>
    <source>
        <strain evidence="1">BX21</strain>
    </source>
</reference>
<dbReference type="RefSeq" id="WP_262430207.1">
    <property type="nucleotide sequence ID" value="NZ_JACRTG010000026.1"/>
</dbReference>
<keyword evidence="2" id="KW-1185">Reference proteome</keyword>
<comment type="caution">
    <text evidence="1">The sequence shown here is derived from an EMBL/GenBank/DDBJ whole genome shotgun (WGS) entry which is preliminary data.</text>
</comment>
<name>A0A926EUI6_9FIRM</name>
<evidence type="ECO:0000313" key="1">
    <source>
        <dbReference type="EMBL" id="MBC8588755.1"/>
    </source>
</evidence>
<dbReference type="Proteomes" id="UP000601171">
    <property type="component" value="Unassembled WGS sequence"/>
</dbReference>
<dbReference type="AlphaFoldDB" id="A0A926EUI6"/>